<protein>
    <recommendedName>
        <fullName evidence="3">CRM domain-containing protein</fullName>
    </recommendedName>
</protein>
<keyword evidence="1" id="KW-0694">RNA-binding</keyword>
<dbReference type="PANTHER" id="PTHR40065">
    <property type="entry name" value="RNA-BINDING PROTEIN YHBY"/>
    <property type="match status" value="1"/>
</dbReference>
<dbReference type="SMART" id="SM01103">
    <property type="entry name" value="CRS1_YhbY"/>
    <property type="match status" value="1"/>
</dbReference>
<organism evidence="4">
    <name type="scientific">hydrothermal vent metagenome</name>
    <dbReference type="NCBI Taxonomy" id="652676"/>
    <lineage>
        <taxon>unclassified sequences</taxon>
        <taxon>metagenomes</taxon>
        <taxon>ecological metagenomes</taxon>
    </lineage>
</organism>
<evidence type="ECO:0000256" key="1">
    <source>
        <dbReference type="ARBA" id="ARBA00022884"/>
    </source>
</evidence>
<accession>A0A3B0WXZ8</accession>
<dbReference type="Pfam" id="PF01985">
    <property type="entry name" value="CRS1_YhbY"/>
    <property type="match status" value="1"/>
</dbReference>
<sequence length="115" mass="12881">MSDKAVNKSTNKSNHKATRPLSKNAQKYLRGIAHDTKPVVTVADKGITENILIELAICLDQHELVKVKLRADRETRQQHTDKIIAVTGAQKIQSVGQNLTIYRANPKKPVYELPK</sequence>
<dbReference type="AlphaFoldDB" id="A0A3B0WXZ8"/>
<proteinExistence type="predicted"/>
<evidence type="ECO:0000256" key="2">
    <source>
        <dbReference type="SAM" id="MobiDB-lite"/>
    </source>
</evidence>
<feature type="region of interest" description="Disordered" evidence="2">
    <location>
        <begin position="1"/>
        <end position="28"/>
    </location>
</feature>
<dbReference type="Gene3D" id="3.30.110.60">
    <property type="entry name" value="YhbY-like"/>
    <property type="match status" value="1"/>
</dbReference>
<evidence type="ECO:0000313" key="4">
    <source>
        <dbReference type="EMBL" id="VAW48474.1"/>
    </source>
</evidence>
<gene>
    <name evidence="4" type="ORF">MNBD_GAMMA02-960</name>
</gene>
<dbReference type="GO" id="GO:0003723">
    <property type="term" value="F:RNA binding"/>
    <property type="evidence" value="ECO:0007669"/>
    <property type="project" value="UniProtKB-KW"/>
</dbReference>
<dbReference type="EMBL" id="UOFA01000414">
    <property type="protein sequence ID" value="VAW48474.1"/>
    <property type="molecule type" value="Genomic_DNA"/>
</dbReference>
<evidence type="ECO:0000259" key="3">
    <source>
        <dbReference type="PROSITE" id="PS51295"/>
    </source>
</evidence>
<dbReference type="SUPFAM" id="SSF75471">
    <property type="entry name" value="YhbY-like"/>
    <property type="match status" value="1"/>
</dbReference>
<feature type="domain" description="CRM" evidence="3">
    <location>
        <begin position="19"/>
        <end position="114"/>
    </location>
</feature>
<dbReference type="PANTHER" id="PTHR40065:SF3">
    <property type="entry name" value="RNA-BINDING PROTEIN YHBY"/>
    <property type="match status" value="1"/>
</dbReference>
<dbReference type="InterPro" id="IPR051925">
    <property type="entry name" value="RNA-binding_domain"/>
</dbReference>
<name>A0A3B0WXZ8_9ZZZZ</name>
<dbReference type="InterPro" id="IPR035920">
    <property type="entry name" value="YhbY-like_sf"/>
</dbReference>
<reference evidence="4" key="1">
    <citation type="submission" date="2018-06" db="EMBL/GenBank/DDBJ databases">
        <authorList>
            <person name="Zhirakovskaya E."/>
        </authorList>
    </citation>
    <scope>NUCLEOTIDE SEQUENCE</scope>
</reference>
<dbReference type="PROSITE" id="PS51295">
    <property type="entry name" value="CRM"/>
    <property type="match status" value="1"/>
</dbReference>
<dbReference type="InterPro" id="IPR001890">
    <property type="entry name" value="RNA-binding_CRM"/>
</dbReference>